<evidence type="ECO:0000313" key="15">
    <source>
        <dbReference type="Ensembl" id="ENSEEEP00000011046.2"/>
    </source>
</evidence>
<feature type="transmembrane region" description="Helical" evidence="13">
    <location>
        <begin position="34"/>
        <end position="55"/>
    </location>
</feature>
<feature type="transmembrane region" description="Helical" evidence="13">
    <location>
        <begin position="145"/>
        <end position="169"/>
    </location>
</feature>
<keyword evidence="10 11" id="KW-0807">Transducer</keyword>
<proteinExistence type="inferred from homology"/>
<evidence type="ECO:0000313" key="16">
    <source>
        <dbReference type="Proteomes" id="UP000314983"/>
    </source>
</evidence>
<evidence type="ECO:0000256" key="1">
    <source>
        <dbReference type="ARBA" id="ARBA00004651"/>
    </source>
</evidence>
<dbReference type="PROSITE" id="PS50262">
    <property type="entry name" value="G_PROTEIN_RECEP_F1_2"/>
    <property type="match status" value="1"/>
</dbReference>
<reference evidence="15" key="4">
    <citation type="submission" date="2025-08" db="UniProtKB">
        <authorList>
            <consortium name="Ensembl"/>
        </authorList>
    </citation>
    <scope>IDENTIFICATION</scope>
</reference>
<dbReference type="OMA" id="NECLFIP"/>
<dbReference type="Pfam" id="PF00001">
    <property type="entry name" value="7tm_1"/>
    <property type="match status" value="1"/>
</dbReference>
<keyword evidence="6 13" id="KW-0472">Membrane</keyword>
<keyword evidence="7" id="KW-1015">Disulfide bond</keyword>
<evidence type="ECO:0000256" key="12">
    <source>
        <dbReference type="SAM" id="MobiDB-lite"/>
    </source>
</evidence>
<protein>
    <recommendedName>
        <fullName evidence="14">G-protein coupled receptors family 1 profile domain-containing protein</fullName>
    </recommendedName>
</protein>
<dbReference type="PRINTS" id="PR01157">
    <property type="entry name" value="P2YPURNOCPTR"/>
</dbReference>
<dbReference type="PROSITE" id="PS00237">
    <property type="entry name" value="G_PROTEIN_RECEP_F1_1"/>
    <property type="match status" value="1"/>
</dbReference>
<dbReference type="Ensembl" id="ENSEEET00000011175.2">
    <property type="protein sequence ID" value="ENSEEEP00000011046.2"/>
    <property type="gene ID" value="ENSEEEG00000005595.2"/>
</dbReference>
<dbReference type="Proteomes" id="UP000314983">
    <property type="component" value="Chromosome 9"/>
</dbReference>
<reference evidence="15" key="5">
    <citation type="submission" date="2025-09" db="UniProtKB">
        <authorList>
            <consortium name="Ensembl"/>
        </authorList>
    </citation>
    <scope>IDENTIFICATION</scope>
</reference>
<feature type="transmembrane region" description="Helical" evidence="13">
    <location>
        <begin position="67"/>
        <end position="84"/>
    </location>
</feature>
<feature type="transmembrane region" description="Helical" evidence="13">
    <location>
        <begin position="104"/>
        <end position="125"/>
    </location>
</feature>
<keyword evidence="8 11" id="KW-0675">Receptor</keyword>
<dbReference type="PANTHER" id="PTHR24234:SF8">
    <property type="entry name" value="G-PROTEIN COUPLED RECEPTOR 4-LIKE"/>
    <property type="match status" value="1"/>
</dbReference>
<comment type="similarity">
    <text evidence="11">Belongs to the G-protein coupled receptor 1 family.</text>
</comment>
<sequence>MMESTSNISSYDGHMTGVVACGIDFRQDSVFLPVLYSIFFIIGMPLNLMALFGLYRLIKSENVLPMYVINLLIADLIQLLSMPLWIDYYSSEHYWRFGPEACQAMGLCFYISIYTGIFFMCIIALERHLAIAHPHRFQQFHQLKFAWWMSLSIWVLITLPPSIAFNKLFPKQINDTLCIEKYPSEQNFIVYRLIILALSFIIPLCFIAGLHWQTLRSLMAINSFLSEEKRRIKGLLTLLVAIFVTVLGPYHFIGCVKYLGLLAHSQSCDWEKAVFVPYQLSRGLLSLNSLLDPVLYTFLRTDFRVTARRYLPCLSGSEGSRHSACGTSELTERGTSSTQD</sequence>
<reference evidence="16" key="2">
    <citation type="journal article" date="2017" name="Sci. Adv.">
        <title>A tail of two voltages: Proteomic comparison of the three electric organs of the electric eel.</title>
        <authorList>
            <person name="Traeger L.L."/>
            <person name="Sabat G."/>
            <person name="Barrett-Wilt G.A."/>
            <person name="Wells G.B."/>
            <person name="Sussman M.R."/>
        </authorList>
    </citation>
    <scope>NUCLEOTIDE SEQUENCE [LARGE SCALE GENOMIC DNA]</scope>
</reference>
<feature type="domain" description="G-protein coupled receptors family 1 profile" evidence="14">
    <location>
        <begin position="46"/>
        <end position="296"/>
    </location>
</feature>
<dbReference type="InterPro" id="IPR000276">
    <property type="entry name" value="GPCR_Rhodpsn"/>
</dbReference>
<keyword evidence="5 11" id="KW-0297">G-protein coupled receptor</keyword>
<evidence type="ECO:0000256" key="13">
    <source>
        <dbReference type="SAM" id="Phobius"/>
    </source>
</evidence>
<dbReference type="AlphaFoldDB" id="A0A4W4EH04"/>
<feature type="region of interest" description="Disordered" evidence="12">
    <location>
        <begin position="316"/>
        <end position="340"/>
    </location>
</feature>
<feature type="transmembrane region" description="Helical" evidence="13">
    <location>
        <begin position="232"/>
        <end position="252"/>
    </location>
</feature>
<dbReference type="STRING" id="8005.ENSEEEP00000011046"/>
<keyword evidence="2" id="KW-1003">Cell membrane</keyword>
<name>A0A4W4EH04_ELEEL</name>
<dbReference type="GO" id="GO:0004930">
    <property type="term" value="F:G protein-coupled receptor activity"/>
    <property type="evidence" value="ECO:0007669"/>
    <property type="project" value="UniProtKB-KW"/>
</dbReference>
<reference evidence="15" key="3">
    <citation type="submission" date="2020-05" db="EMBL/GenBank/DDBJ databases">
        <title>Electrophorus electricus (electric eel) genome, fEleEle1, primary haplotype.</title>
        <authorList>
            <person name="Myers G."/>
            <person name="Meyer A."/>
            <person name="Fedrigo O."/>
            <person name="Formenti G."/>
            <person name="Rhie A."/>
            <person name="Tracey A."/>
            <person name="Sims Y."/>
            <person name="Jarvis E.D."/>
        </authorList>
    </citation>
    <scope>NUCLEOTIDE SEQUENCE [LARGE SCALE GENOMIC DNA]</scope>
</reference>
<dbReference type="RefSeq" id="XP_035385989.1">
    <property type="nucleotide sequence ID" value="XM_035530096.1"/>
</dbReference>
<dbReference type="GeneTree" id="ENSGT00950000183136"/>
<dbReference type="RefSeq" id="XP_026878800.2">
    <property type="nucleotide sequence ID" value="XM_027022999.2"/>
</dbReference>
<evidence type="ECO:0000256" key="3">
    <source>
        <dbReference type="ARBA" id="ARBA00022692"/>
    </source>
</evidence>
<feature type="compositionally biased region" description="Polar residues" evidence="12">
    <location>
        <begin position="325"/>
        <end position="340"/>
    </location>
</feature>
<evidence type="ECO:0000256" key="2">
    <source>
        <dbReference type="ARBA" id="ARBA00022475"/>
    </source>
</evidence>
<evidence type="ECO:0000256" key="9">
    <source>
        <dbReference type="ARBA" id="ARBA00023180"/>
    </source>
</evidence>
<dbReference type="PRINTS" id="PR00237">
    <property type="entry name" value="GPCRRHODOPSN"/>
</dbReference>
<evidence type="ECO:0000256" key="11">
    <source>
        <dbReference type="RuleBase" id="RU000688"/>
    </source>
</evidence>
<organism evidence="15 16">
    <name type="scientific">Electrophorus electricus</name>
    <name type="common">Electric eel</name>
    <name type="synonym">Gymnotus electricus</name>
    <dbReference type="NCBI Taxonomy" id="8005"/>
    <lineage>
        <taxon>Eukaryota</taxon>
        <taxon>Metazoa</taxon>
        <taxon>Chordata</taxon>
        <taxon>Craniata</taxon>
        <taxon>Vertebrata</taxon>
        <taxon>Euteleostomi</taxon>
        <taxon>Actinopterygii</taxon>
        <taxon>Neopterygii</taxon>
        <taxon>Teleostei</taxon>
        <taxon>Ostariophysi</taxon>
        <taxon>Gymnotiformes</taxon>
        <taxon>Gymnotoidei</taxon>
        <taxon>Gymnotidae</taxon>
        <taxon>Electrophorus</taxon>
    </lineage>
</organism>
<evidence type="ECO:0000256" key="6">
    <source>
        <dbReference type="ARBA" id="ARBA00023136"/>
    </source>
</evidence>
<evidence type="ECO:0000256" key="10">
    <source>
        <dbReference type="ARBA" id="ARBA00023224"/>
    </source>
</evidence>
<keyword evidence="3 11" id="KW-0812">Transmembrane</keyword>
<evidence type="ECO:0000256" key="5">
    <source>
        <dbReference type="ARBA" id="ARBA00023040"/>
    </source>
</evidence>
<dbReference type="PANTHER" id="PTHR24234">
    <property type="entry name" value="LYSOPHOSPHATIDIC ACID RECEPTOR 5/SPHINGOSYLPHOSPHORYLCHOLINE RECEPTOR"/>
    <property type="match status" value="1"/>
</dbReference>
<gene>
    <name evidence="15" type="primary">zgc:171579</name>
</gene>
<comment type="subcellular location">
    <subcellularLocation>
        <location evidence="1">Cell membrane</location>
        <topology evidence="1">Multi-pass membrane protein</topology>
    </subcellularLocation>
</comment>
<accession>A0A4W4EH04</accession>
<dbReference type="Gene3D" id="1.20.1070.10">
    <property type="entry name" value="Rhodopsin 7-helix transmembrane proteins"/>
    <property type="match status" value="1"/>
</dbReference>
<reference evidence="16" key="1">
    <citation type="journal article" date="2014" name="Science">
        <title>Nonhuman genetics. Genomic basis for the convergent evolution of electric organs.</title>
        <authorList>
            <person name="Gallant J.R."/>
            <person name="Traeger L.L."/>
            <person name="Volkening J.D."/>
            <person name="Moffett H."/>
            <person name="Chen P.H."/>
            <person name="Novina C.D."/>
            <person name="Phillips G.N.Jr."/>
            <person name="Anand R."/>
            <person name="Wells G.B."/>
            <person name="Pinch M."/>
            <person name="Guth R."/>
            <person name="Unguez G.A."/>
            <person name="Albert J.S."/>
            <person name="Zakon H.H."/>
            <person name="Samanta M.P."/>
            <person name="Sussman M.R."/>
        </authorList>
    </citation>
    <scope>NUCLEOTIDE SEQUENCE [LARGE SCALE GENOMIC DNA]</scope>
</reference>
<dbReference type="KEGG" id="eee:113585487"/>
<keyword evidence="4 13" id="KW-1133">Transmembrane helix</keyword>
<keyword evidence="16" id="KW-1185">Reference proteome</keyword>
<evidence type="ECO:0000256" key="4">
    <source>
        <dbReference type="ARBA" id="ARBA00022989"/>
    </source>
</evidence>
<dbReference type="InterPro" id="IPR017452">
    <property type="entry name" value="GPCR_Rhodpsn_7TM"/>
</dbReference>
<dbReference type="GO" id="GO:0005886">
    <property type="term" value="C:plasma membrane"/>
    <property type="evidence" value="ECO:0007669"/>
    <property type="project" value="UniProtKB-SubCell"/>
</dbReference>
<feature type="transmembrane region" description="Helical" evidence="13">
    <location>
        <begin position="189"/>
        <end position="212"/>
    </location>
</feature>
<dbReference type="GeneID" id="113585487"/>
<evidence type="ECO:0000256" key="8">
    <source>
        <dbReference type="ARBA" id="ARBA00023170"/>
    </source>
</evidence>
<dbReference type="SUPFAM" id="SSF81321">
    <property type="entry name" value="Family A G protein-coupled receptor-like"/>
    <property type="match status" value="1"/>
</dbReference>
<evidence type="ECO:0000259" key="14">
    <source>
        <dbReference type="PROSITE" id="PS50262"/>
    </source>
</evidence>
<evidence type="ECO:0000256" key="7">
    <source>
        <dbReference type="ARBA" id="ARBA00023157"/>
    </source>
</evidence>
<keyword evidence="9" id="KW-0325">Glycoprotein</keyword>